<dbReference type="Gene3D" id="3.40.50.2000">
    <property type="entry name" value="Glycogen Phosphorylase B"/>
    <property type="match status" value="2"/>
</dbReference>
<dbReference type="SUPFAM" id="SSF53756">
    <property type="entry name" value="UDP-Glycosyltransferase/glycogen phosphorylase"/>
    <property type="match status" value="1"/>
</dbReference>
<protein>
    <submittedName>
        <fullName evidence="3">UDP-N-acetylglucosamine 2-epimerase (Hydrolyzing)</fullName>
        <ecNumber evidence="3">3.2.1.183</ecNumber>
    </submittedName>
</protein>
<dbReference type="CDD" id="cd03786">
    <property type="entry name" value="GTB_UDP-GlcNAc_2-Epimerase"/>
    <property type="match status" value="1"/>
</dbReference>
<dbReference type="InterPro" id="IPR029767">
    <property type="entry name" value="WecB-like"/>
</dbReference>
<keyword evidence="4" id="KW-1185">Reference proteome</keyword>
<feature type="domain" description="UDP-N-acetylglucosamine 2-epimerase" evidence="1">
    <location>
        <begin position="25"/>
        <end position="367"/>
    </location>
</feature>
<keyword evidence="3" id="KW-0326">Glycosidase</keyword>
<dbReference type="Pfam" id="PF02350">
    <property type="entry name" value="Epimerase_2"/>
    <property type="match status" value="1"/>
</dbReference>
<evidence type="ECO:0000313" key="3">
    <source>
        <dbReference type="EMBL" id="TWX69169.1"/>
    </source>
</evidence>
<proteinExistence type="predicted"/>
<dbReference type="GO" id="GO:0004553">
    <property type="term" value="F:hydrolase activity, hydrolyzing O-glycosyl compounds"/>
    <property type="evidence" value="ECO:0007669"/>
    <property type="project" value="InterPro"/>
</dbReference>
<gene>
    <name evidence="3" type="primary">neuC</name>
    <name evidence="2" type="ORF">ESZ26_07180</name>
    <name evidence="3" type="ORF">ESZ27_05940</name>
</gene>
<dbReference type="PANTHER" id="PTHR43174:SF3">
    <property type="entry name" value="UDP-N-ACETYLGLUCOSAMINE 2-EPIMERASE"/>
    <property type="match status" value="1"/>
</dbReference>
<dbReference type="NCBIfam" id="TIGR03568">
    <property type="entry name" value="NeuC_NnaA"/>
    <property type="match status" value="1"/>
</dbReference>
<evidence type="ECO:0000259" key="1">
    <source>
        <dbReference type="Pfam" id="PF02350"/>
    </source>
</evidence>
<dbReference type="Proteomes" id="UP000321525">
    <property type="component" value="Unassembled WGS sequence"/>
</dbReference>
<comment type="caution">
    <text evidence="3">The sequence shown here is derived from an EMBL/GenBank/DDBJ whole genome shotgun (WGS) entry which is preliminary data.</text>
</comment>
<sequence>MIKKIGIVTGTRADFGLLYRTIDLLQKDERFETNVFACGTHLSPEYGMTISELESKGISNVIAVEMLLSTSSGVGIAKSVGLATISFADAFSHANLDCLLILGDRYEILAAAQSAMFLNIPIAHIHGGEVTEGAFDDCIRHSLTKMANIHFPVAEQFADRIKQLGEEDNSIHVVGSPGVDNIVNEPRLTLPELEESLGFSLEKRCALVTYHPVTKAKNEGENDITSLVNAIKARSELDYIITYPNADGCGKQIIEQWKEIEHLTNVHIVPSLGFLRYLSVMEHVDCVIGNSSSGIIEAPSYKVGTINIGSRQAGRPRSELILDVDMDEEAIKQAITECCSKEFKERANDIVNPYGEGDTANRIVSTLALLDLASFGFKKFIDRN</sequence>
<dbReference type="AlphaFoldDB" id="A0A5C6QJU5"/>
<organism evidence="3 5">
    <name type="scientific">Colwellia hornerae</name>
    <dbReference type="NCBI Taxonomy" id="89402"/>
    <lineage>
        <taxon>Bacteria</taxon>
        <taxon>Pseudomonadati</taxon>
        <taxon>Pseudomonadota</taxon>
        <taxon>Gammaproteobacteria</taxon>
        <taxon>Alteromonadales</taxon>
        <taxon>Colwelliaceae</taxon>
        <taxon>Colwellia</taxon>
    </lineage>
</organism>
<dbReference type="EMBL" id="VOLR01000008">
    <property type="protein sequence ID" value="TWX60839.1"/>
    <property type="molecule type" value="Genomic_DNA"/>
</dbReference>
<dbReference type="GO" id="GO:0006047">
    <property type="term" value="P:UDP-N-acetylglucosamine metabolic process"/>
    <property type="evidence" value="ECO:0007669"/>
    <property type="project" value="InterPro"/>
</dbReference>
<dbReference type="EMBL" id="VOLQ01000008">
    <property type="protein sequence ID" value="TWX69169.1"/>
    <property type="molecule type" value="Genomic_DNA"/>
</dbReference>
<dbReference type="RefSeq" id="WP_146799068.1">
    <property type="nucleotide sequence ID" value="NZ_VOLP01000009.1"/>
</dbReference>
<dbReference type="EC" id="3.2.1.183" evidence="3"/>
<dbReference type="InterPro" id="IPR003331">
    <property type="entry name" value="UDP_GlcNAc_Epimerase_2_dom"/>
</dbReference>
<evidence type="ECO:0000313" key="4">
    <source>
        <dbReference type="Proteomes" id="UP000321525"/>
    </source>
</evidence>
<dbReference type="Proteomes" id="UP000321917">
    <property type="component" value="Unassembled WGS sequence"/>
</dbReference>
<dbReference type="OrthoDB" id="9803238at2"/>
<reference evidence="3 5" key="1">
    <citation type="submission" date="2019-07" db="EMBL/GenBank/DDBJ databases">
        <title>Genomes of sea-ice associated Colwellia species.</title>
        <authorList>
            <person name="Bowman J.P."/>
        </authorList>
    </citation>
    <scope>NUCLEOTIDE SEQUENCE [LARGE SCALE GENOMIC DNA]</scope>
    <source>
        <strain evidence="2 4">ACAM 607</strain>
        <strain evidence="3 5">IC036</strain>
    </source>
</reference>
<keyword evidence="3" id="KW-0378">Hydrolase</keyword>
<name>A0A5C6QJU5_9GAMM</name>
<evidence type="ECO:0000313" key="5">
    <source>
        <dbReference type="Proteomes" id="UP000321917"/>
    </source>
</evidence>
<accession>A0A5C6QJU5</accession>
<evidence type="ECO:0000313" key="2">
    <source>
        <dbReference type="EMBL" id="TWX60839.1"/>
    </source>
</evidence>
<dbReference type="InterPro" id="IPR020004">
    <property type="entry name" value="UDP-GlcNAc_Epase"/>
</dbReference>
<dbReference type="PANTHER" id="PTHR43174">
    <property type="entry name" value="UDP-N-ACETYLGLUCOSAMINE 2-EPIMERASE"/>
    <property type="match status" value="1"/>
</dbReference>